<organism evidence="1 2">
    <name type="scientific">Wansuia hejianensis</name>
    <dbReference type="NCBI Taxonomy" id="2763667"/>
    <lineage>
        <taxon>Bacteria</taxon>
        <taxon>Bacillati</taxon>
        <taxon>Bacillota</taxon>
        <taxon>Clostridia</taxon>
        <taxon>Lachnospirales</taxon>
        <taxon>Lachnospiraceae</taxon>
        <taxon>Wansuia</taxon>
    </lineage>
</organism>
<gene>
    <name evidence="1" type="ORF">H8689_09070</name>
</gene>
<sequence>MQDFDKISIQEMSKDDMLLIIQALEYTGTNTKIDDFIALRDSFIMQLSDLAEVSENEFLELLQKETQSF</sequence>
<name>A0A926EZG8_9FIRM</name>
<dbReference type="RefSeq" id="WP_249324131.1">
    <property type="nucleotide sequence ID" value="NZ_JACRTK010000004.1"/>
</dbReference>
<accession>A0A926EZG8</accession>
<reference evidence="1 2" key="1">
    <citation type="submission" date="2020-08" db="EMBL/GenBank/DDBJ databases">
        <title>Genome public.</title>
        <authorList>
            <person name="Liu C."/>
            <person name="Sun Q."/>
        </authorList>
    </citation>
    <scope>NUCLEOTIDE SEQUENCE [LARGE SCALE GENOMIC DNA]</scope>
    <source>
        <strain evidence="1 2">NSJ-26</strain>
    </source>
</reference>
<dbReference type="EMBL" id="JACRTK010000004">
    <property type="protein sequence ID" value="MBC8591260.1"/>
    <property type="molecule type" value="Genomic_DNA"/>
</dbReference>
<dbReference type="Proteomes" id="UP000601522">
    <property type="component" value="Unassembled WGS sequence"/>
</dbReference>
<dbReference type="AlphaFoldDB" id="A0A926EZG8"/>
<comment type="caution">
    <text evidence="1">The sequence shown here is derived from an EMBL/GenBank/DDBJ whole genome shotgun (WGS) entry which is preliminary data.</text>
</comment>
<proteinExistence type="predicted"/>
<evidence type="ECO:0000313" key="1">
    <source>
        <dbReference type="EMBL" id="MBC8591260.1"/>
    </source>
</evidence>
<keyword evidence="2" id="KW-1185">Reference proteome</keyword>
<evidence type="ECO:0000313" key="2">
    <source>
        <dbReference type="Proteomes" id="UP000601522"/>
    </source>
</evidence>
<protein>
    <submittedName>
        <fullName evidence="1">Uncharacterized protein</fullName>
    </submittedName>
</protein>